<dbReference type="GO" id="GO:0004674">
    <property type="term" value="F:protein serine/threonine kinase activity"/>
    <property type="evidence" value="ECO:0007669"/>
    <property type="project" value="UniProtKB-KW"/>
</dbReference>
<dbReference type="InterPro" id="IPR000719">
    <property type="entry name" value="Prot_kinase_dom"/>
</dbReference>
<dbReference type="AlphaFoldDB" id="A0A1I1SCS4"/>
<protein>
    <submittedName>
        <fullName evidence="2">Serine/threonine protein kinase</fullName>
    </submittedName>
</protein>
<dbReference type="InterPro" id="IPR011009">
    <property type="entry name" value="Kinase-like_dom_sf"/>
</dbReference>
<feature type="domain" description="Protein kinase" evidence="1">
    <location>
        <begin position="1"/>
        <end position="304"/>
    </location>
</feature>
<evidence type="ECO:0000313" key="3">
    <source>
        <dbReference type="Proteomes" id="UP000199207"/>
    </source>
</evidence>
<dbReference type="SUPFAM" id="SSF56112">
    <property type="entry name" value="Protein kinase-like (PK-like)"/>
    <property type="match status" value="1"/>
</dbReference>
<dbReference type="GO" id="GO:0005524">
    <property type="term" value="F:ATP binding"/>
    <property type="evidence" value="ECO:0007669"/>
    <property type="project" value="InterPro"/>
</dbReference>
<reference evidence="2 3" key="1">
    <citation type="submission" date="2016-10" db="EMBL/GenBank/DDBJ databases">
        <authorList>
            <person name="de Groot N.N."/>
        </authorList>
    </citation>
    <scope>NUCLEOTIDE SEQUENCE [LARGE SCALE GENOMIC DNA]</scope>
    <source>
        <strain evidence="2 3">CGMCC 4.5739</strain>
    </source>
</reference>
<accession>A0A1I1SCS4</accession>
<dbReference type="SMART" id="SM00220">
    <property type="entry name" value="S_TKc"/>
    <property type="match status" value="1"/>
</dbReference>
<evidence type="ECO:0000259" key="1">
    <source>
        <dbReference type="PROSITE" id="PS50011"/>
    </source>
</evidence>
<dbReference type="OrthoDB" id="9757917at2"/>
<dbReference type="STRING" id="910347.SAMN05421773_1159"/>
<dbReference type="EMBL" id="FOLM01000015">
    <property type="protein sequence ID" value="SFD42408.1"/>
    <property type="molecule type" value="Genomic_DNA"/>
</dbReference>
<keyword evidence="2" id="KW-0808">Transferase</keyword>
<evidence type="ECO:0000313" key="2">
    <source>
        <dbReference type="EMBL" id="SFD42408.1"/>
    </source>
</evidence>
<dbReference type="RefSeq" id="WP_139238408.1">
    <property type="nucleotide sequence ID" value="NZ_FOLM01000015.1"/>
</dbReference>
<sequence length="445" mass="49912">MRLVPGDVLLGGRYEILQPLDSFSDEGRLWTANDTDEYVKPYLMKTWHFSESGPDQVQRALWDTELRSLYQVRSTPGSERSLLQLHNVGIDLEHHCFVMVFETDGHRTLASLLADRPGCSWLSGRDSDRQSIWKMLDRLASGLDLLHRQHVVHRCVSPETVFLDPEAGPESARLGGFEWSVRLGRPPAAARTRRGWETPPEWASGRQAFGPDADWFAFGMLVARCMLDIEHIGSTVDPVERHRLVRDQLGRGVGGARRKREIQSARGGKLTPLEQEVIGRLIAEEPTERLRRGDEVQALIREVIDSLEEPLESADANQRHFVVVNAKNQRLVDALEAQGLRAALGLQPGDAFSSMDGDHVTKLIGFLHDDFSDGGVLSPGLTVGTMVLSGRTLHLELAKHDDGKIKSWQKAFCQSVRDDFEIDPRRSREIAAGELAFITTKRRQV</sequence>
<proteinExistence type="predicted"/>
<keyword evidence="3" id="KW-1185">Reference proteome</keyword>
<organism evidence="2 3">
    <name type="scientific">Streptomyces aidingensis</name>
    <dbReference type="NCBI Taxonomy" id="910347"/>
    <lineage>
        <taxon>Bacteria</taxon>
        <taxon>Bacillati</taxon>
        <taxon>Actinomycetota</taxon>
        <taxon>Actinomycetes</taxon>
        <taxon>Kitasatosporales</taxon>
        <taxon>Streptomycetaceae</taxon>
        <taxon>Streptomyces</taxon>
    </lineage>
</organism>
<keyword evidence="2" id="KW-0418">Kinase</keyword>
<name>A0A1I1SCS4_9ACTN</name>
<gene>
    <name evidence="2" type="ORF">SAMN05421773_1159</name>
</gene>
<dbReference type="Proteomes" id="UP000199207">
    <property type="component" value="Unassembled WGS sequence"/>
</dbReference>
<dbReference type="Gene3D" id="1.10.510.10">
    <property type="entry name" value="Transferase(Phosphotransferase) domain 1"/>
    <property type="match status" value="1"/>
</dbReference>
<keyword evidence="2" id="KW-0723">Serine/threonine-protein kinase</keyword>
<dbReference type="PROSITE" id="PS50011">
    <property type="entry name" value="PROTEIN_KINASE_DOM"/>
    <property type="match status" value="1"/>
</dbReference>